<proteinExistence type="predicted"/>
<sequence length="46" mass="4921">MPAKLGAYKMGVHLLTSSHCYCRCVYSRSGAAADAQSLERCVGDRG</sequence>
<dbReference type="Proteomes" id="UP000036681">
    <property type="component" value="Unplaced"/>
</dbReference>
<reference evidence="2" key="1">
    <citation type="submission" date="2017-02" db="UniProtKB">
        <authorList>
            <consortium name="WormBaseParasite"/>
        </authorList>
    </citation>
    <scope>IDENTIFICATION</scope>
</reference>
<evidence type="ECO:0000313" key="1">
    <source>
        <dbReference type="Proteomes" id="UP000036681"/>
    </source>
</evidence>
<protein>
    <submittedName>
        <fullName evidence="2">Uncharacterized protein</fullName>
    </submittedName>
</protein>
<accession>A0A0M3I4C7</accession>
<organism evidence="1 2">
    <name type="scientific">Ascaris lumbricoides</name>
    <name type="common">Giant roundworm</name>
    <dbReference type="NCBI Taxonomy" id="6252"/>
    <lineage>
        <taxon>Eukaryota</taxon>
        <taxon>Metazoa</taxon>
        <taxon>Ecdysozoa</taxon>
        <taxon>Nematoda</taxon>
        <taxon>Chromadorea</taxon>
        <taxon>Rhabditida</taxon>
        <taxon>Spirurina</taxon>
        <taxon>Ascaridomorpha</taxon>
        <taxon>Ascaridoidea</taxon>
        <taxon>Ascarididae</taxon>
        <taxon>Ascaris</taxon>
    </lineage>
</organism>
<keyword evidence="1" id="KW-1185">Reference proteome</keyword>
<dbReference type="AlphaFoldDB" id="A0A0M3I4C7"/>
<name>A0A0M3I4C7_ASCLU</name>
<evidence type="ECO:0000313" key="2">
    <source>
        <dbReference type="WBParaSite" id="ALUE_0001161401-mRNA-1"/>
    </source>
</evidence>
<dbReference type="WBParaSite" id="ALUE_0001161401-mRNA-1">
    <property type="protein sequence ID" value="ALUE_0001161401-mRNA-1"/>
    <property type="gene ID" value="ALUE_0001161401"/>
</dbReference>